<comment type="caution">
    <text evidence="2">The sequence shown here is derived from an EMBL/GenBank/DDBJ whole genome shotgun (WGS) entry which is preliminary data.</text>
</comment>
<dbReference type="RefSeq" id="WP_235051362.1">
    <property type="nucleotide sequence ID" value="NZ_JAKFHA010000003.1"/>
</dbReference>
<proteinExistence type="predicted"/>
<keyword evidence="1" id="KW-0812">Transmembrane</keyword>
<protein>
    <recommendedName>
        <fullName evidence="4">DUF2273 domain-containing protein</fullName>
    </recommendedName>
</protein>
<keyword evidence="1" id="KW-1133">Transmembrane helix</keyword>
<sequence>MSTPIVGLLAGMVLGLAAALGGIGTLLLVAAVGAVGFLAGRYLDGDLDPGELFTSRGRRR</sequence>
<gene>
    <name evidence="2" type="ORF">LZ495_08350</name>
</gene>
<keyword evidence="1" id="KW-0472">Membrane</keyword>
<reference evidence="2" key="1">
    <citation type="submission" date="2022-01" db="EMBL/GenBank/DDBJ databases">
        <title>Genome-Based Taxonomic Classification of the Phylum Actinobacteria.</title>
        <authorList>
            <person name="Gao Y."/>
        </authorList>
    </citation>
    <scope>NUCLEOTIDE SEQUENCE</scope>
    <source>
        <strain evidence="2">KLBMP 8922</strain>
    </source>
</reference>
<evidence type="ECO:0008006" key="4">
    <source>
        <dbReference type="Google" id="ProtNLM"/>
    </source>
</evidence>
<name>A0AA41U173_9ACTN</name>
<evidence type="ECO:0000313" key="3">
    <source>
        <dbReference type="Proteomes" id="UP001165378"/>
    </source>
</evidence>
<dbReference type="EMBL" id="JAKFHA010000003">
    <property type="protein sequence ID" value="MCF2527222.1"/>
    <property type="molecule type" value="Genomic_DNA"/>
</dbReference>
<evidence type="ECO:0000313" key="2">
    <source>
        <dbReference type="EMBL" id="MCF2527222.1"/>
    </source>
</evidence>
<organism evidence="2 3">
    <name type="scientific">Yinghuangia soli</name>
    <dbReference type="NCBI Taxonomy" id="2908204"/>
    <lineage>
        <taxon>Bacteria</taxon>
        <taxon>Bacillati</taxon>
        <taxon>Actinomycetota</taxon>
        <taxon>Actinomycetes</taxon>
        <taxon>Kitasatosporales</taxon>
        <taxon>Streptomycetaceae</taxon>
        <taxon>Yinghuangia</taxon>
    </lineage>
</organism>
<dbReference type="Proteomes" id="UP001165378">
    <property type="component" value="Unassembled WGS sequence"/>
</dbReference>
<evidence type="ECO:0000256" key="1">
    <source>
        <dbReference type="SAM" id="Phobius"/>
    </source>
</evidence>
<feature type="transmembrane region" description="Helical" evidence="1">
    <location>
        <begin position="6"/>
        <end position="39"/>
    </location>
</feature>
<dbReference type="AlphaFoldDB" id="A0AA41U173"/>
<accession>A0AA41U173</accession>
<keyword evidence="3" id="KW-1185">Reference proteome</keyword>